<feature type="transmembrane region" description="Helical" evidence="2">
    <location>
        <begin position="206"/>
        <end position="226"/>
    </location>
</feature>
<feature type="compositionally biased region" description="Pro residues" evidence="1">
    <location>
        <begin position="475"/>
        <end position="487"/>
    </location>
</feature>
<feature type="compositionally biased region" description="Pro residues" evidence="1">
    <location>
        <begin position="1"/>
        <end position="17"/>
    </location>
</feature>
<sequence length="519" mass="55355">MTPDIPSPGAAPVPRPSPGLQTLGEYKGSGFTERRYLVRRGDGQVIQLSRLLYLVVSSVDGIRDAETISHRVSGRYGAEVTTENITYLVEHKLTPLGITLPLTDHQSEAPAPRSDLLLALRGHKVIFHERHVARIAAALAWLHQPLAVVLTLAGVIAMDVWLFAVHGAMTPVLQVLEQPLWMLIVFALTVASLLFHEFGHASACRYSGAVPGKIGCGIFLIWPSLYTDVTDVYRIGRAGRLRTGLGGVYFNTLFMLALTAIYLLTHQPYLLAAVYLAHFEVLEQLMPAVRLDGYYILGDLAGVPDLYGKIKPILLSLLPGHHRAAAQAADLKPSARTIVTVWIGTMVPLLLGEAAYALWNLPRLLTTATRGLHDQSLGTISAFAHGHTATGLVGVIGTLMLVCPMAGGAYLTARLAGRLWRTATRASEGKPLLRLALAAAAAAGCAALATAWLQGLTPQPLPEAAPATPALQPGKPTPRTPTRPTPTPTTTHPARHPAGPTPGHSSPAHVPHPTTSSPP</sequence>
<feature type="transmembrane region" description="Helical" evidence="2">
    <location>
        <begin position="246"/>
        <end position="265"/>
    </location>
</feature>
<feature type="compositionally biased region" description="Low complexity" evidence="1">
    <location>
        <begin position="460"/>
        <end position="473"/>
    </location>
</feature>
<feature type="region of interest" description="Disordered" evidence="1">
    <location>
        <begin position="1"/>
        <end position="22"/>
    </location>
</feature>
<dbReference type="EMBL" id="JAVREY010000153">
    <property type="protein sequence ID" value="MDT0470013.1"/>
    <property type="molecule type" value="Genomic_DNA"/>
</dbReference>
<feature type="region of interest" description="Disordered" evidence="1">
    <location>
        <begin position="460"/>
        <end position="519"/>
    </location>
</feature>
<dbReference type="Proteomes" id="UP001183809">
    <property type="component" value="Unassembled WGS sequence"/>
</dbReference>
<accession>A0ABU2U9U5</accession>
<evidence type="ECO:0000256" key="1">
    <source>
        <dbReference type="SAM" id="MobiDB-lite"/>
    </source>
</evidence>
<feature type="transmembrane region" description="Helical" evidence="2">
    <location>
        <begin position="432"/>
        <end position="453"/>
    </location>
</feature>
<feature type="transmembrane region" description="Helical" evidence="2">
    <location>
        <begin position="146"/>
        <end position="168"/>
    </location>
</feature>
<feature type="compositionally biased region" description="Low complexity" evidence="1">
    <location>
        <begin position="488"/>
        <end position="504"/>
    </location>
</feature>
<reference evidence="4" key="1">
    <citation type="submission" date="2023-07" db="EMBL/GenBank/DDBJ databases">
        <title>30 novel species of actinomycetes from the DSMZ collection.</title>
        <authorList>
            <person name="Nouioui I."/>
        </authorList>
    </citation>
    <scope>NUCLEOTIDE SEQUENCE [LARGE SCALE GENOMIC DNA]</scope>
    <source>
        <strain evidence="4">DSM 41699</strain>
    </source>
</reference>
<comment type="caution">
    <text evidence="3">The sequence shown here is derived from an EMBL/GenBank/DDBJ whole genome shotgun (WGS) entry which is preliminary data.</text>
</comment>
<gene>
    <name evidence="3" type="ORF">RM764_45090</name>
</gene>
<feature type="transmembrane region" description="Helical" evidence="2">
    <location>
        <begin position="391"/>
        <end position="411"/>
    </location>
</feature>
<evidence type="ECO:0000313" key="4">
    <source>
        <dbReference type="Proteomes" id="UP001183809"/>
    </source>
</evidence>
<feature type="non-terminal residue" evidence="3">
    <location>
        <position position="519"/>
    </location>
</feature>
<name>A0ABU2U9U5_9ACTN</name>
<proteinExistence type="predicted"/>
<organism evidence="3 4">
    <name type="scientific">Streptomyces gibsoniae</name>
    <dbReference type="NCBI Taxonomy" id="3075529"/>
    <lineage>
        <taxon>Bacteria</taxon>
        <taxon>Bacillati</taxon>
        <taxon>Actinomycetota</taxon>
        <taxon>Actinomycetes</taxon>
        <taxon>Kitasatosporales</taxon>
        <taxon>Streptomycetaceae</taxon>
        <taxon>Streptomyces</taxon>
    </lineage>
</organism>
<keyword evidence="2" id="KW-1133">Transmembrane helix</keyword>
<evidence type="ECO:0000256" key="2">
    <source>
        <dbReference type="SAM" id="Phobius"/>
    </source>
</evidence>
<feature type="transmembrane region" description="Helical" evidence="2">
    <location>
        <begin position="180"/>
        <end position="199"/>
    </location>
</feature>
<evidence type="ECO:0000313" key="3">
    <source>
        <dbReference type="EMBL" id="MDT0470013.1"/>
    </source>
</evidence>
<feature type="transmembrane region" description="Helical" evidence="2">
    <location>
        <begin position="339"/>
        <end position="359"/>
    </location>
</feature>
<protein>
    <recommendedName>
        <fullName evidence="5">Peptide zinc metalloprotease protein</fullName>
    </recommendedName>
</protein>
<keyword evidence="4" id="KW-1185">Reference proteome</keyword>
<keyword evidence="2" id="KW-0812">Transmembrane</keyword>
<keyword evidence="2" id="KW-0472">Membrane</keyword>
<evidence type="ECO:0008006" key="5">
    <source>
        <dbReference type="Google" id="ProtNLM"/>
    </source>
</evidence>